<dbReference type="InterPro" id="IPR006121">
    <property type="entry name" value="HMA_dom"/>
</dbReference>
<protein>
    <submittedName>
        <fullName evidence="2">Uncharacterized protein</fullName>
    </submittedName>
</protein>
<sequence length="143" mass="15604">MVVCETEGRVRFRDAALKAEDIGNTVREALRKTPGVLRTEVNRRVGSLLVLYDKASIGLKDILEKIAQALGVDPEMFREHLKNLQRTLAGVGARRNVKRGMLGALGLALGGLLVHEGLHVAAGAVFAALLAAHLYQNRRTLMR</sequence>
<reference evidence="2 3" key="2">
    <citation type="submission" date="2020-05" db="EMBL/GenBank/DDBJ databases">
        <title>Draft genome sequence of Desulfovibrio sp. strainFSS-1.</title>
        <authorList>
            <person name="Shimoshige H."/>
            <person name="Kobayashi H."/>
            <person name="Maekawa T."/>
        </authorList>
    </citation>
    <scope>NUCLEOTIDE SEQUENCE [LARGE SCALE GENOMIC DNA]</scope>
    <source>
        <strain evidence="2 3">SIID29052-01</strain>
    </source>
</reference>
<dbReference type="GO" id="GO:0046872">
    <property type="term" value="F:metal ion binding"/>
    <property type="evidence" value="ECO:0007669"/>
    <property type="project" value="InterPro"/>
</dbReference>
<name>A0A6V8LSH3_9BACT</name>
<dbReference type="InterPro" id="IPR036163">
    <property type="entry name" value="HMA_dom_sf"/>
</dbReference>
<evidence type="ECO:0000256" key="1">
    <source>
        <dbReference type="SAM" id="Phobius"/>
    </source>
</evidence>
<accession>A0A6V8LSH3</accession>
<organism evidence="2 3">
    <name type="scientific">Fundidesulfovibrio magnetotacticus</name>
    <dbReference type="NCBI Taxonomy" id="2730080"/>
    <lineage>
        <taxon>Bacteria</taxon>
        <taxon>Pseudomonadati</taxon>
        <taxon>Thermodesulfobacteriota</taxon>
        <taxon>Desulfovibrionia</taxon>
        <taxon>Desulfovibrionales</taxon>
        <taxon>Desulfovibrionaceae</taxon>
        <taxon>Fundidesulfovibrio</taxon>
    </lineage>
</organism>
<reference evidence="2 3" key="1">
    <citation type="submission" date="2020-04" db="EMBL/GenBank/DDBJ databases">
        <authorList>
            <consortium name="Desulfovibrio sp. FSS-1 genome sequencing consortium"/>
            <person name="Shimoshige H."/>
            <person name="Kobayashi H."/>
            <person name="Maekawa T."/>
        </authorList>
    </citation>
    <scope>NUCLEOTIDE SEQUENCE [LARGE SCALE GENOMIC DNA]</scope>
    <source>
        <strain evidence="2 3">SIID29052-01</strain>
    </source>
</reference>
<dbReference type="CDD" id="cd00371">
    <property type="entry name" value="HMA"/>
    <property type="match status" value="1"/>
</dbReference>
<evidence type="ECO:0000313" key="3">
    <source>
        <dbReference type="Proteomes" id="UP000494245"/>
    </source>
</evidence>
<keyword evidence="1" id="KW-1133">Transmembrane helix</keyword>
<feature type="transmembrane region" description="Helical" evidence="1">
    <location>
        <begin position="117"/>
        <end position="135"/>
    </location>
</feature>
<dbReference type="RefSeq" id="WP_173085005.1">
    <property type="nucleotide sequence ID" value="NZ_BLTE01000011.1"/>
</dbReference>
<evidence type="ECO:0000313" key="2">
    <source>
        <dbReference type="EMBL" id="GFK94694.1"/>
    </source>
</evidence>
<keyword evidence="1" id="KW-0812">Transmembrane</keyword>
<dbReference type="EMBL" id="BLTE01000011">
    <property type="protein sequence ID" value="GFK94694.1"/>
    <property type="molecule type" value="Genomic_DNA"/>
</dbReference>
<dbReference type="Pfam" id="PF19991">
    <property type="entry name" value="HMA_2"/>
    <property type="match status" value="1"/>
</dbReference>
<keyword evidence="3" id="KW-1185">Reference proteome</keyword>
<dbReference type="SUPFAM" id="SSF55008">
    <property type="entry name" value="HMA, heavy metal-associated domain"/>
    <property type="match status" value="1"/>
</dbReference>
<keyword evidence="1" id="KW-0472">Membrane</keyword>
<gene>
    <name evidence="2" type="ORF">NNJEOMEG_02541</name>
</gene>
<comment type="caution">
    <text evidence="2">The sequence shown here is derived from an EMBL/GenBank/DDBJ whole genome shotgun (WGS) entry which is preliminary data.</text>
</comment>
<dbReference type="Proteomes" id="UP000494245">
    <property type="component" value="Unassembled WGS sequence"/>
</dbReference>
<dbReference type="Gene3D" id="3.30.70.100">
    <property type="match status" value="1"/>
</dbReference>
<proteinExistence type="predicted"/>
<dbReference type="AlphaFoldDB" id="A0A6V8LSH3"/>